<feature type="domain" description="Peptidase M1 membrane alanine aminopeptidase" evidence="2">
    <location>
        <begin position="409"/>
        <end position="563"/>
    </location>
</feature>
<dbReference type="GO" id="GO:0070006">
    <property type="term" value="F:metalloaminopeptidase activity"/>
    <property type="evidence" value="ECO:0007669"/>
    <property type="project" value="TreeGrafter"/>
</dbReference>
<dbReference type="GO" id="GO:0008270">
    <property type="term" value="F:zinc ion binding"/>
    <property type="evidence" value="ECO:0007669"/>
    <property type="project" value="InterPro"/>
</dbReference>
<dbReference type="SUPFAM" id="SSF55486">
    <property type="entry name" value="Metalloproteases ('zincins'), catalytic domain"/>
    <property type="match status" value="1"/>
</dbReference>
<dbReference type="PANTHER" id="PTHR11533:SF174">
    <property type="entry name" value="PUROMYCIN-SENSITIVE AMINOPEPTIDASE-RELATED"/>
    <property type="match status" value="1"/>
</dbReference>
<name>A0A8A4TKC7_SULCO</name>
<feature type="region of interest" description="Disordered" evidence="1">
    <location>
        <begin position="585"/>
        <end position="610"/>
    </location>
</feature>
<dbReference type="RefSeq" id="WP_237379568.1">
    <property type="nucleotide sequence ID" value="NZ_CP071793.1"/>
</dbReference>
<reference evidence="3" key="1">
    <citation type="submission" date="2021-03" db="EMBL/GenBank/DDBJ databases">
        <title>Acanthopleuribacteraceae sp. M133.</title>
        <authorList>
            <person name="Wang G."/>
        </authorList>
    </citation>
    <scope>NUCLEOTIDE SEQUENCE</scope>
    <source>
        <strain evidence="3">M133</strain>
    </source>
</reference>
<dbReference type="PANTHER" id="PTHR11533">
    <property type="entry name" value="PROTEASE M1 ZINC METALLOPROTEASE"/>
    <property type="match status" value="1"/>
</dbReference>
<feature type="compositionally biased region" description="Polar residues" evidence="1">
    <location>
        <begin position="758"/>
        <end position="771"/>
    </location>
</feature>
<dbReference type="GO" id="GO:0005737">
    <property type="term" value="C:cytoplasm"/>
    <property type="evidence" value="ECO:0007669"/>
    <property type="project" value="TreeGrafter"/>
</dbReference>
<dbReference type="GO" id="GO:0043171">
    <property type="term" value="P:peptide catabolic process"/>
    <property type="evidence" value="ECO:0007669"/>
    <property type="project" value="TreeGrafter"/>
</dbReference>
<dbReference type="GO" id="GO:0005615">
    <property type="term" value="C:extracellular space"/>
    <property type="evidence" value="ECO:0007669"/>
    <property type="project" value="TreeGrafter"/>
</dbReference>
<dbReference type="AlphaFoldDB" id="A0A8A4TKC7"/>
<dbReference type="InterPro" id="IPR050344">
    <property type="entry name" value="Peptidase_M1_aminopeptidases"/>
</dbReference>
<accession>A0A8A4TKC7</accession>
<dbReference type="Pfam" id="PF01433">
    <property type="entry name" value="Peptidase_M1"/>
    <property type="match status" value="1"/>
</dbReference>
<feature type="compositionally biased region" description="Basic and acidic residues" evidence="1">
    <location>
        <begin position="585"/>
        <end position="598"/>
    </location>
</feature>
<feature type="region of interest" description="Disordered" evidence="1">
    <location>
        <begin position="733"/>
        <end position="779"/>
    </location>
</feature>
<dbReference type="Proteomes" id="UP000663929">
    <property type="component" value="Chromosome"/>
</dbReference>
<evidence type="ECO:0000313" key="4">
    <source>
        <dbReference type="Proteomes" id="UP000663929"/>
    </source>
</evidence>
<gene>
    <name evidence="3" type="ORF">J3U87_30515</name>
</gene>
<dbReference type="KEGG" id="scor:J3U87_30515"/>
<dbReference type="CDD" id="cd09604">
    <property type="entry name" value="M1_APN_like"/>
    <property type="match status" value="1"/>
</dbReference>
<proteinExistence type="predicted"/>
<keyword evidence="4" id="KW-1185">Reference proteome</keyword>
<dbReference type="GO" id="GO:0016020">
    <property type="term" value="C:membrane"/>
    <property type="evidence" value="ECO:0007669"/>
    <property type="project" value="TreeGrafter"/>
</dbReference>
<sequence length="779" mass="91215">MLSAALMAGGKHQPEDKFRQLEEILPTPNDYRTASGAPGHEYWQQRADYDINLVLDDTRQHISGEARVTYYNRSPDTLRYLWVQLDQNRFAADSDQRLAEPAPKLYKSHSKSIYLPDEEKVQVGSIRPYVAGREFHGGFDIKDVRDGEGRPLRHTIVKTMMRVDLPQPLKPGEQMSFEVVWDYPIVDQKDFRTRAGYEYFEEDGNYLYEIAQFFPRMAAYTDVNGWQHKQFLGRGEFTLEFGDYRVAITVPSDHVVAATGVLQNADEVLRPEWRRRLEKARTAKEPVMVITEAEATANESSRAKDTRTWVFEAKEVRDFAFASSRKFIWDAWGFKQENGETVMAMSYYPKEGNPLWERYSTHSIVHTLAVYNRYTLVYPYPVAISVNGPVYGMEYPMICFNGPRPEKDKTYGRRTKYGLISVIIHEVGHNYFPMIVNSDERQWTWMDEGLNTFVQFLAEKEWEDRYPSRRGEPRDIIEYMVSDAQVPIMTNSESLLQFGNNAYAKPATALNILRETILGRELFDFAFREYSRRWQFKRPMPADFFRTMEDASGVDLDWFWRGWFYSTDHVDLSIASVELYRNGSREPEVEGPLQRKDQEEEPLSVSEERNRNVPKRVEAYASLRDFYNDHDPFTPTPLQEEMFRERTEHFEPEELKLLEADLNYYMVTFENVGGLVMPVLLEITYADGEIEEQRIPAEIWRRNPERVTKLIATDREIKSFRIDPRWETADADVENNHYPRKPVPSRFRLFKKHKRNQMQEMQKQPPVSSDAGSGASDRP</sequence>
<organism evidence="3 4">
    <name type="scientific">Sulfidibacter corallicola</name>
    <dbReference type="NCBI Taxonomy" id="2818388"/>
    <lineage>
        <taxon>Bacteria</taxon>
        <taxon>Pseudomonadati</taxon>
        <taxon>Acidobacteriota</taxon>
        <taxon>Holophagae</taxon>
        <taxon>Acanthopleuribacterales</taxon>
        <taxon>Acanthopleuribacteraceae</taxon>
        <taxon>Sulfidibacter</taxon>
    </lineage>
</organism>
<protein>
    <submittedName>
        <fullName evidence="3">M1 family metallopeptidase</fullName>
    </submittedName>
</protein>
<dbReference type="GO" id="GO:0042277">
    <property type="term" value="F:peptide binding"/>
    <property type="evidence" value="ECO:0007669"/>
    <property type="project" value="TreeGrafter"/>
</dbReference>
<dbReference type="InterPro" id="IPR014782">
    <property type="entry name" value="Peptidase_M1_dom"/>
</dbReference>
<evidence type="ECO:0000256" key="1">
    <source>
        <dbReference type="SAM" id="MobiDB-lite"/>
    </source>
</evidence>
<evidence type="ECO:0000313" key="3">
    <source>
        <dbReference type="EMBL" id="QTD49937.1"/>
    </source>
</evidence>
<dbReference type="EMBL" id="CP071793">
    <property type="protein sequence ID" value="QTD49937.1"/>
    <property type="molecule type" value="Genomic_DNA"/>
</dbReference>
<dbReference type="Gene3D" id="1.10.390.10">
    <property type="entry name" value="Neutral Protease Domain 2"/>
    <property type="match status" value="1"/>
</dbReference>
<evidence type="ECO:0000259" key="2">
    <source>
        <dbReference type="Pfam" id="PF01433"/>
    </source>
</evidence>
<dbReference type="InterPro" id="IPR027268">
    <property type="entry name" value="Peptidase_M4/M1_CTD_sf"/>
</dbReference>